<dbReference type="Gene3D" id="2.70.98.10">
    <property type="match status" value="1"/>
</dbReference>
<dbReference type="SUPFAM" id="SSF74650">
    <property type="entry name" value="Galactose mutarotase-like"/>
    <property type="match status" value="1"/>
</dbReference>
<proteinExistence type="predicted"/>
<evidence type="ECO:0000256" key="1">
    <source>
        <dbReference type="ARBA" id="ARBA00001712"/>
    </source>
</evidence>
<dbReference type="OMA" id="TSECGER"/>
<evidence type="ECO:0000256" key="5">
    <source>
        <dbReference type="ARBA" id="ARBA00045743"/>
    </source>
</evidence>
<reference evidence="7" key="1">
    <citation type="journal article" date="2002" name="Science">
        <title>The draft genome of Ciona intestinalis: insights into chordate and vertebrate origins.</title>
        <authorList>
            <person name="Dehal P."/>
            <person name="Satou Y."/>
            <person name="Campbell R.K."/>
            <person name="Chapman J."/>
            <person name="Degnan B."/>
            <person name="De Tomaso A."/>
            <person name="Davidson B."/>
            <person name="Di Gregorio A."/>
            <person name="Gelpke M."/>
            <person name="Goodstein D.M."/>
            <person name="Harafuji N."/>
            <person name="Hastings K.E."/>
            <person name="Ho I."/>
            <person name="Hotta K."/>
            <person name="Huang W."/>
            <person name="Kawashima T."/>
            <person name="Lemaire P."/>
            <person name="Martinez D."/>
            <person name="Meinertzhagen I.A."/>
            <person name="Necula S."/>
            <person name="Nonaka M."/>
            <person name="Putnam N."/>
            <person name="Rash S."/>
            <person name="Saiga H."/>
            <person name="Satake M."/>
            <person name="Terry A."/>
            <person name="Yamada L."/>
            <person name="Wang H.G."/>
            <person name="Awazu S."/>
            <person name="Azumi K."/>
            <person name="Boore J."/>
            <person name="Branno M."/>
            <person name="Chin-Bow S."/>
            <person name="DeSantis R."/>
            <person name="Doyle S."/>
            <person name="Francino P."/>
            <person name="Keys D.N."/>
            <person name="Haga S."/>
            <person name="Hayashi H."/>
            <person name="Hino K."/>
            <person name="Imai K.S."/>
            <person name="Inaba K."/>
            <person name="Kano S."/>
            <person name="Kobayashi K."/>
            <person name="Kobayashi M."/>
            <person name="Lee B.I."/>
            <person name="Makabe K.W."/>
            <person name="Manohar C."/>
            <person name="Matassi G."/>
            <person name="Medina M."/>
            <person name="Mochizuki Y."/>
            <person name="Mount S."/>
            <person name="Morishita T."/>
            <person name="Miura S."/>
            <person name="Nakayama A."/>
            <person name="Nishizaka S."/>
            <person name="Nomoto H."/>
            <person name="Ohta F."/>
            <person name="Oishi K."/>
            <person name="Rigoutsos I."/>
            <person name="Sano M."/>
            <person name="Sasaki A."/>
            <person name="Sasakura Y."/>
            <person name="Shoguchi E."/>
            <person name="Shin-i T."/>
            <person name="Spagnuolo A."/>
            <person name="Stainier D."/>
            <person name="Suzuki M.M."/>
            <person name="Tassy O."/>
            <person name="Takatori N."/>
            <person name="Tokuoka M."/>
            <person name="Yagi K."/>
            <person name="Yoshizaki F."/>
            <person name="Wada S."/>
            <person name="Zhang C."/>
            <person name="Hyatt P.D."/>
            <person name="Larimer F."/>
            <person name="Detter C."/>
            <person name="Doggett N."/>
            <person name="Glavina T."/>
            <person name="Hawkins T."/>
            <person name="Richardson P."/>
            <person name="Lucas S."/>
            <person name="Kohara Y."/>
            <person name="Levine M."/>
            <person name="Satoh N."/>
            <person name="Rokhsar D.S."/>
        </authorList>
    </citation>
    <scope>NUCLEOTIDE SEQUENCE [LARGE SCALE GENOMIC DNA]</scope>
</reference>
<dbReference type="Ensembl" id="ENSCINT00000021395.3">
    <property type="protein sequence ID" value="ENSCINP00000021395.3"/>
    <property type="gene ID" value="ENSCING00000017642.2"/>
</dbReference>
<evidence type="ECO:0000256" key="2">
    <source>
        <dbReference type="ARBA" id="ARBA00004947"/>
    </source>
</evidence>
<dbReference type="InterPro" id="IPR008183">
    <property type="entry name" value="Aldose_1/G6P_1-epimerase"/>
</dbReference>
<dbReference type="InterPro" id="IPR011013">
    <property type="entry name" value="Gal_mutarotase_sf_dom"/>
</dbReference>
<reference evidence="6" key="2">
    <citation type="submission" date="2025-08" db="UniProtKB">
        <authorList>
            <consortium name="Ensembl"/>
        </authorList>
    </citation>
    <scope>IDENTIFICATION</scope>
</reference>
<evidence type="ECO:0000256" key="4">
    <source>
        <dbReference type="ARBA" id="ARBA00032729"/>
    </source>
</evidence>
<dbReference type="AlphaFoldDB" id="F6WBN2"/>
<dbReference type="GeneTree" id="ENSGT00390000015166"/>
<name>F6WBN2_CIOIN</name>
<organism evidence="6 7">
    <name type="scientific">Ciona intestinalis</name>
    <name type="common">Transparent sea squirt</name>
    <name type="synonym">Ascidia intestinalis</name>
    <dbReference type="NCBI Taxonomy" id="7719"/>
    <lineage>
        <taxon>Eukaryota</taxon>
        <taxon>Metazoa</taxon>
        <taxon>Chordata</taxon>
        <taxon>Tunicata</taxon>
        <taxon>Ascidiacea</taxon>
        <taxon>Phlebobranchia</taxon>
        <taxon>Cionidae</taxon>
        <taxon>Ciona</taxon>
    </lineage>
</organism>
<sequence>IRVDDIKDTTVSGLEGCAYKDKVTSSDGIEQDTEVKISINVDRVYTDTKHHVVTHAGGRIQVEKEGLPDTVLWNPWIEKSQAMSDFNNDGWMNMVCVEPGFVGKRKVLGAGEEFGCKQTLTVLD</sequence>
<dbReference type="InterPro" id="IPR014718">
    <property type="entry name" value="GH-type_carb-bd"/>
</dbReference>
<dbReference type="GO" id="GO:0004034">
    <property type="term" value="F:aldose 1-epimerase activity"/>
    <property type="evidence" value="ECO:0007669"/>
    <property type="project" value="UniProtKB-EC"/>
</dbReference>
<dbReference type="GO" id="GO:0030246">
    <property type="term" value="F:carbohydrate binding"/>
    <property type="evidence" value="ECO:0007669"/>
    <property type="project" value="InterPro"/>
</dbReference>
<dbReference type="Proteomes" id="UP000008144">
    <property type="component" value="Unassembled WGS sequence"/>
</dbReference>
<dbReference type="UniPathway" id="UPA00214"/>
<dbReference type="GO" id="GO:0006012">
    <property type="term" value="P:galactose metabolic process"/>
    <property type="evidence" value="ECO:0007669"/>
    <property type="project" value="UniProtKB-UniPathway"/>
</dbReference>
<evidence type="ECO:0000313" key="7">
    <source>
        <dbReference type="Proteomes" id="UP000008144"/>
    </source>
</evidence>
<reference evidence="6" key="3">
    <citation type="submission" date="2025-09" db="UniProtKB">
        <authorList>
            <consortium name="Ensembl"/>
        </authorList>
    </citation>
    <scope>IDENTIFICATION</scope>
</reference>
<evidence type="ECO:0000256" key="3">
    <source>
        <dbReference type="ARBA" id="ARBA00021023"/>
    </source>
</evidence>
<keyword evidence="7" id="KW-1185">Reference proteome</keyword>
<dbReference type="Pfam" id="PF01263">
    <property type="entry name" value="Aldose_epim"/>
    <property type="match status" value="1"/>
</dbReference>
<dbReference type="HOGENOM" id="CLU_163732_0_0_1"/>
<dbReference type="STRING" id="7719.ENSCINP00000021395"/>
<comment type="pathway">
    <text evidence="2">Carbohydrate metabolism; galactose metabolism.</text>
</comment>
<comment type="catalytic activity">
    <reaction evidence="1">
        <text>alpha-D-galactose = beta-D-galactose</text>
        <dbReference type="Rhea" id="RHEA:28675"/>
        <dbReference type="ChEBI" id="CHEBI:27667"/>
        <dbReference type="ChEBI" id="CHEBI:28061"/>
        <dbReference type="EC" id="5.1.3.3"/>
    </reaction>
    <physiologicalReaction direction="right-to-left" evidence="1">
        <dbReference type="Rhea" id="RHEA:28677"/>
    </physiologicalReaction>
</comment>
<dbReference type="PANTHER" id="PTHR11122:SF13">
    <property type="entry name" value="GLUCOSE-6-PHOSPHATE 1-EPIMERASE"/>
    <property type="match status" value="1"/>
</dbReference>
<dbReference type="InParanoid" id="F6WBN2"/>
<evidence type="ECO:0000313" key="6">
    <source>
        <dbReference type="Ensembl" id="ENSCINP00000021395.3"/>
    </source>
</evidence>
<accession>F6WBN2</accession>
<comment type="function">
    <text evidence="5">Mutarotase that catalyzes the interconversion of beta-D-galactose and alpha-D-galactose during galactose metabolism. Beta-D-galactose is metabolized in the liver into glucose 1-phosphate, the primary metabolic fuel, by the action of four enzymes that constitute the Leloir pathway: GALM, GALK1 (galactokinase), GALT (galactose-1-phosphate uridylyltransferase) and GALE (UDP-galactose-4'-epimerase). Involved in the maintenance of the equilibrium between the beta- and alpha-anomers of galactose, therefore ensuring a sufficient supply of the alpha-anomer for GALK1. Also active on D-glucose although shows a preference for galactose over glucose.</text>
</comment>
<dbReference type="PANTHER" id="PTHR11122">
    <property type="entry name" value="APOSPORY-ASSOCIATED PROTEIN C-RELATED"/>
    <property type="match status" value="1"/>
</dbReference>
<protein>
    <recommendedName>
        <fullName evidence="3">Galactose mutarotase</fullName>
    </recommendedName>
    <alternativeName>
        <fullName evidence="4">Aldose 1-epimerase</fullName>
    </alternativeName>
</protein>